<name>D7E831_METEZ</name>
<dbReference type="AlphaFoldDB" id="D7E831"/>
<dbReference type="Proteomes" id="UP000000391">
    <property type="component" value="Chromosome"/>
</dbReference>
<dbReference type="RefSeq" id="WP_013193941.1">
    <property type="nucleotide sequence ID" value="NC_014253.1"/>
</dbReference>
<sequence>MNIFTALSQGRGSLNEENMSAMLGYLLSPEQSHGLNDVFLKKFLSSVAEIKDGQLHDLDNLLLSKDEIKVEVNFEQPYSYHGYSRYVDIDIRIFDNHYNELYRLIIENKIKPASSSSNQFKEEYEAVISDIEENSENSHPKVIMIFLTPTGRHSQLLNEYENLSQDMLGKNEKVWVYWADDENTITDLLRQILKDESEVKIDPITDYTKHTLKAFIRHIQETNIKYTSPGKVDHKPGGIVDFAYAKISDGYYKIEKYESTTIKVFNLDLQRYEVAKPILRKVNDEKNLGVNLYLSTNNERNTRSLGNMVIKKLKQQNKDDKPSNDDL</sequence>
<keyword evidence="2" id="KW-1185">Reference proteome</keyword>
<dbReference type="HOGENOM" id="CLU_848901_0_0_2"/>
<dbReference type="EMBL" id="CP002069">
    <property type="protein sequence ID" value="ADI73373.1"/>
    <property type="molecule type" value="Genomic_DNA"/>
</dbReference>
<dbReference type="GeneID" id="9346077"/>
<dbReference type="Pfam" id="PF14281">
    <property type="entry name" value="PDDEXK_4"/>
    <property type="match status" value="1"/>
</dbReference>
<proteinExistence type="predicted"/>
<dbReference type="InterPro" id="IPR029470">
    <property type="entry name" value="PDDEXK_4"/>
</dbReference>
<organism evidence="1 2">
    <name type="scientific">Methanohalobium evestigatum (strain ATCC BAA-1072 / DSM 3721 / NBRC 107634 / OCM 161 / Z-7303)</name>
    <dbReference type="NCBI Taxonomy" id="644295"/>
    <lineage>
        <taxon>Archaea</taxon>
        <taxon>Methanobacteriati</taxon>
        <taxon>Methanobacteriota</taxon>
        <taxon>Stenosarchaea group</taxon>
        <taxon>Methanomicrobia</taxon>
        <taxon>Methanosarcinales</taxon>
        <taxon>Methanosarcinaceae</taxon>
        <taxon>Methanohalobium</taxon>
    </lineage>
</organism>
<accession>D7E831</accession>
<gene>
    <name evidence="1" type="ordered locus">Metev_0458</name>
</gene>
<protein>
    <recommendedName>
        <fullName evidence="3">PD-(D/E)XK nuclease superfamily protein</fullName>
    </recommendedName>
</protein>
<reference evidence="1 2" key="1">
    <citation type="submission" date="2010-06" db="EMBL/GenBank/DDBJ databases">
        <title>Complete sequence chromosome of Methanohalobium evestigatum Z-7303.</title>
        <authorList>
            <consortium name="US DOE Joint Genome Institute"/>
            <person name="Lucas S."/>
            <person name="Copeland A."/>
            <person name="Lapidus A."/>
            <person name="Cheng J.-F."/>
            <person name="Bruce D."/>
            <person name="Goodwin L."/>
            <person name="Pitluck S."/>
            <person name="Saunders E."/>
            <person name="Detter J.C."/>
            <person name="Han C."/>
            <person name="Tapia R."/>
            <person name="Land M."/>
            <person name="Hauser L."/>
            <person name="Kyrpides N."/>
            <person name="Mikhailova N."/>
            <person name="Sieprawska-Lupa M."/>
            <person name="Whitman W.B."/>
            <person name="Anderson I."/>
            <person name="Woyke T."/>
        </authorList>
    </citation>
    <scope>NUCLEOTIDE SEQUENCE [LARGE SCALE GENOMIC DNA]</scope>
    <source>
        <strain evidence="2">ATCC BAA-1072 / DSM 3721 / NBRC 107634 / OCM 161 / Z-7303</strain>
    </source>
</reference>
<evidence type="ECO:0000313" key="2">
    <source>
        <dbReference type="Proteomes" id="UP000000391"/>
    </source>
</evidence>
<evidence type="ECO:0008006" key="3">
    <source>
        <dbReference type="Google" id="ProtNLM"/>
    </source>
</evidence>
<dbReference type="KEGG" id="mev:Metev_0458"/>
<dbReference type="STRING" id="644295.Metev_0458"/>
<evidence type="ECO:0000313" key="1">
    <source>
        <dbReference type="EMBL" id="ADI73373.1"/>
    </source>
</evidence>